<sequence length="173" mass="18735">MWSIRRVTEVTTILANVTVVVSLSIAVMSYLQQIKQTKRDTAVSMVTAFNSGDMLGIQRRLSIEFAKLKLGQLQGVAVKRDTIGAIVGNMVATSAEPAETQQDIITLVSNLDDIAVCVAAETCDRSVVEASLGETASRYACLLLPYTAGLEQELLLEGLGDSLRQFIDYESNC</sequence>
<name>A0A940S5P6_9RHOB</name>
<dbReference type="EMBL" id="JAGISH010000032">
    <property type="protein sequence ID" value="MBP0485210.1"/>
    <property type="molecule type" value="Genomic_DNA"/>
</dbReference>
<evidence type="ECO:0000256" key="1">
    <source>
        <dbReference type="SAM" id="Phobius"/>
    </source>
</evidence>
<proteinExistence type="predicted"/>
<dbReference type="RefSeq" id="WP_209364219.1">
    <property type="nucleotide sequence ID" value="NZ_JAGISH010000032.1"/>
</dbReference>
<keyword evidence="1" id="KW-0812">Transmembrane</keyword>
<accession>A0A940S5P6</accession>
<organism evidence="2 3">
    <name type="scientific">Sagittula salina</name>
    <dbReference type="NCBI Taxonomy" id="2820268"/>
    <lineage>
        <taxon>Bacteria</taxon>
        <taxon>Pseudomonadati</taxon>
        <taxon>Pseudomonadota</taxon>
        <taxon>Alphaproteobacteria</taxon>
        <taxon>Rhodobacterales</taxon>
        <taxon>Roseobacteraceae</taxon>
        <taxon>Sagittula</taxon>
    </lineage>
</organism>
<keyword evidence="1" id="KW-1133">Transmembrane helix</keyword>
<gene>
    <name evidence="2" type="ORF">J5474_22405</name>
</gene>
<evidence type="ECO:0000313" key="3">
    <source>
        <dbReference type="Proteomes" id="UP000675940"/>
    </source>
</evidence>
<comment type="caution">
    <text evidence="2">The sequence shown here is derived from an EMBL/GenBank/DDBJ whole genome shotgun (WGS) entry which is preliminary data.</text>
</comment>
<keyword evidence="1" id="KW-0472">Membrane</keyword>
<protein>
    <submittedName>
        <fullName evidence="2">Uncharacterized protein</fullName>
    </submittedName>
</protein>
<dbReference type="AlphaFoldDB" id="A0A940S5P6"/>
<dbReference type="Proteomes" id="UP000675940">
    <property type="component" value="Unassembled WGS sequence"/>
</dbReference>
<feature type="transmembrane region" description="Helical" evidence="1">
    <location>
        <begin position="12"/>
        <end position="31"/>
    </location>
</feature>
<keyword evidence="3" id="KW-1185">Reference proteome</keyword>
<evidence type="ECO:0000313" key="2">
    <source>
        <dbReference type="EMBL" id="MBP0485210.1"/>
    </source>
</evidence>
<reference evidence="2" key="1">
    <citation type="submission" date="2021-03" db="EMBL/GenBank/DDBJ databases">
        <title>Sagittula salina sp. nov. strain M10.9X isolated from the marine waste.</title>
        <authorList>
            <person name="Satari L."/>
            <person name="Molina-Menor E."/>
            <person name="Vidal-Verdu A."/>
            <person name="Pascual J."/>
            <person name="Pereto J."/>
            <person name="Porcar M."/>
        </authorList>
    </citation>
    <scope>NUCLEOTIDE SEQUENCE</scope>
    <source>
        <strain evidence="2">M10.9X</strain>
    </source>
</reference>